<dbReference type="EMBL" id="AZBU02000002">
    <property type="protein sequence ID" value="TKR95710.1"/>
    <property type="molecule type" value="Genomic_DNA"/>
</dbReference>
<dbReference type="OrthoDB" id="6337382at2759"/>
<evidence type="ECO:0000313" key="4">
    <source>
        <dbReference type="Proteomes" id="UP000298663"/>
    </source>
</evidence>
<dbReference type="PANTHER" id="PTHR22803">
    <property type="entry name" value="MANNOSE, PHOSPHOLIPASE, LECTIN RECEPTOR RELATED"/>
    <property type="match status" value="1"/>
</dbReference>
<dbReference type="STRING" id="34508.A0A4U5PGU2"/>
<dbReference type="AlphaFoldDB" id="A0A4U5PGU2"/>
<accession>A0A4U5PGU2</accession>
<dbReference type="SMART" id="SM00034">
    <property type="entry name" value="CLECT"/>
    <property type="match status" value="1"/>
</dbReference>
<feature type="chain" id="PRO_5020301300" description="C-type lectin domain-containing protein" evidence="1">
    <location>
        <begin position="21"/>
        <end position="166"/>
    </location>
</feature>
<dbReference type="InterPro" id="IPR050111">
    <property type="entry name" value="C-type_lectin/snaclec_domain"/>
</dbReference>
<evidence type="ECO:0000259" key="2">
    <source>
        <dbReference type="PROSITE" id="PS50041"/>
    </source>
</evidence>
<name>A0A4U5PGU2_STECR</name>
<dbReference type="Pfam" id="PF00059">
    <property type="entry name" value="Lectin_C"/>
    <property type="match status" value="1"/>
</dbReference>
<comment type="caution">
    <text evidence="3">The sequence shown here is derived from an EMBL/GenBank/DDBJ whole genome shotgun (WGS) entry which is preliminary data.</text>
</comment>
<reference evidence="3 4" key="1">
    <citation type="journal article" date="2015" name="Genome Biol.">
        <title>Comparative genomics of Steinernema reveals deeply conserved gene regulatory networks.</title>
        <authorList>
            <person name="Dillman A.R."/>
            <person name="Macchietto M."/>
            <person name="Porter C.F."/>
            <person name="Rogers A."/>
            <person name="Williams B."/>
            <person name="Antoshechkin I."/>
            <person name="Lee M.M."/>
            <person name="Goodwin Z."/>
            <person name="Lu X."/>
            <person name="Lewis E.E."/>
            <person name="Goodrich-Blair H."/>
            <person name="Stock S.P."/>
            <person name="Adams B.J."/>
            <person name="Sternberg P.W."/>
            <person name="Mortazavi A."/>
        </authorList>
    </citation>
    <scope>NUCLEOTIDE SEQUENCE [LARGE SCALE GENOMIC DNA]</scope>
    <source>
        <strain evidence="3 4">ALL</strain>
    </source>
</reference>
<dbReference type="InterPro" id="IPR016186">
    <property type="entry name" value="C-type_lectin-like/link_sf"/>
</dbReference>
<sequence length="166" mass="19144">MLWSLLSLLVFLFTQDSGYAVSQADSEHQIEWVSKRLTKLQDDGVEWVAQAMYHFSLGKKTWKEAQDFCQSYEAELTSILNAQEYNFINNNLQCHDYCWIGGESKGKNNTFTWTDGSPFTYINWSPAEPMNETADRNCLTLAPDHGYVPDHCTVKHYFVCKSAEDF</sequence>
<dbReference type="Gene3D" id="3.10.100.10">
    <property type="entry name" value="Mannose-Binding Protein A, subunit A"/>
    <property type="match status" value="1"/>
</dbReference>
<dbReference type="InterPro" id="IPR016187">
    <property type="entry name" value="CTDL_fold"/>
</dbReference>
<reference evidence="3 4" key="2">
    <citation type="journal article" date="2019" name="G3 (Bethesda)">
        <title>Hybrid Assembly of the Genome of the Entomopathogenic Nematode Steinernema carpocapsae Identifies the X-Chromosome.</title>
        <authorList>
            <person name="Serra L."/>
            <person name="Macchietto M."/>
            <person name="Macias-Munoz A."/>
            <person name="McGill C.J."/>
            <person name="Rodriguez I.M."/>
            <person name="Rodriguez B."/>
            <person name="Murad R."/>
            <person name="Mortazavi A."/>
        </authorList>
    </citation>
    <scope>NUCLEOTIDE SEQUENCE [LARGE SCALE GENOMIC DNA]</scope>
    <source>
        <strain evidence="3 4">ALL</strain>
    </source>
</reference>
<dbReference type="CDD" id="cd00037">
    <property type="entry name" value="CLECT"/>
    <property type="match status" value="1"/>
</dbReference>
<dbReference type="InterPro" id="IPR001304">
    <property type="entry name" value="C-type_lectin-like"/>
</dbReference>
<evidence type="ECO:0000256" key="1">
    <source>
        <dbReference type="SAM" id="SignalP"/>
    </source>
</evidence>
<evidence type="ECO:0000313" key="3">
    <source>
        <dbReference type="EMBL" id="TKR95710.1"/>
    </source>
</evidence>
<feature type="domain" description="C-type lectin" evidence="2">
    <location>
        <begin position="53"/>
        <end position="161"/>
    </location>
</feature>
<dbReference type="SUPFAM" id="SSF56436">
    <property type="entry name" value="C-type lectin-like"/>
    <property type="match status" value="1"/>
</dbReference>
<proteinExistence type="predicted"/>
<dbReference type="PROSITE" id="PS50041">
    <property type="entry name" value="C_TYPE_LECTIN_2"/>
    <property type="match status" value="1"/>
</dbReference>
<protein>
    <recommendedName>
        <fullName evidence="2">C-type lectin domain-containing protein</fullName>
    </recommendedName>
</protein>
<keyword evidence="1" id="KW-0732">Signal</keyword>
<organism evidence="3 4">
    <name type="scientific">Steinernema carpocapsae</name>
    <name type="common">Entomopathogenic nematode</name>
    <dbReference type="NCBI Taxonomy" id="34508"/>
    <lineage>
        <taxon>Eukaryota</taxon>
        <taxon>Metazoa</taxon>
        <taxon>Ecdysozoa</taxon>
        <taxon>Nematoda</taxon>
        <taxon>Chromadorea</taxon>
        <taxon>Rhabditida</taxon>
        <taxon>Tylenchina</taxon>
        <taxon>Panagrolaimomorpha</taxon>
        <taxon>Strongyloidoidea</taxon>
        <taxon>Steinernematidae</taxon>
        <taxon>Steinernema</taxon>
    </lineage>
</organism>
<feature type="signal peptide" evidence="1">
    <location>
        <begin position="1"/>
        <end position="20"/>
    </location>
</feature>
<dbReference type="Proteomes" id="UP000298663">
    <property type="component" value="Unassembled WGS sequence"/>
</dbReference>
<gene>
    <name evidence="3" type="ORF">L596_009840</name>
</gene>
<keyword evidence="4" id="KW-1185">Reference proteome</keyword>